<dbReference type="RefSeq" id="WP_131722712.1">
    <property type="nucleotide sequence ID" value="NZ_JYNL01000069.1"/>
</dbReference>
<keyword evidence="2" id="KW-1185">Reference proteome</keyword>
<dbReference type="Proteomes" id="UP000036513">
    <property type="component" value="Unassembled WGS sequence"/>
</dbReference>
<evidence type="ECO:0000313" key="1">
    <source>
        <dbReference type="EMBL" id="KMO67117.1"/>
    </source>
</evidence>
<dbReference type="AlphaFoldDB" id="A0A0J6VBM4"/>
<comment type="caution">
    <text evidence="1">The sequence shown here is derived from an EMBL/GenBank/DDBJ whole genome shotgun (WGS) entry which is preliminary data.</text>
</comment>
<gene>
    <name evidence="1" type="ORF">MCHLDSM_06366</name>
</gene>
<dbReference type="PATRIC" id="fig|37916.4.peg.6384"/>
<sequence length="78" mass="8623">MQAEARADGAHQTFQNALLLALTEGRKPSRTAQFSERTWRVVDAVALAHPDATATLISDAYDSFELDCDEVVRNMATR</sequence>
<name>A0A0J6VBM4_9MYCO</name>
<organism evidence="1 2">
    <name type="scientific">Mycolicibacterium chlorophenolicum</name>
    <dbReference type="NCBI Taxonomy" id="37916"/>
    <lineage>
        <taxon>Bacteria</taxon>
        <taxon>Bacillati</taxon>
        <taxon>Actinomycetota</taxon>
        <taxon>Actinomycetes</taxon>
        <taxon>Mycobacteriales</taxon>
        <taxon>Mycobacteriaceae</taxon>
        <taxon>Mycolicibacterium</taxon>
    </lineage>
</organism>
<protein>
    <submittedName>
        <fullName evidence="1">Uncharacterized protein</fullName>
    </submittedName>
</protein>
<dbReference type="EMBL" id="JYNL01000069">
    <property type="protein sequence ID" value="KMO67117.1"/>
    <property type="molecule type" value="Genomic_DNA"/>
</dbReference>
<accession>A0A0J6VBM4</accession>
<dbReference type="STRING" id="37916.MCHLDSM_06366"/>
<evidence type="ECO:0000313" key="2">
    <source>
        <dbReference type="Proteomes" id="UP000036513"/>
    </source>
</evidence>
<reference evidence="1 2" key="1">
    <citation type="journal article" date="2015" name="Genome Biol. Evol.">
        <title>Characterization of Three Mycobacterium spp. with Potential Use in Bioremediation by Genome Sequencing and Comparative Genomics.</title>
        <authorList>
            <person name="Das S."/>
            <person name="Pettersson B.M."/>
            <person name="Behra P.R."/>
            <person name="Ramesh M."/>
            <person name="Dasgupta S."/>
            <person name="Bhattacharya A."/>
            <person name="Kirsebom L.A."/>
        </authorList>
    </citation>
    <scope>NUCLEOTIDE SEQUENCE [LARGE SCALE GENOMIC DNA]</scope>
    <source>
        <strain evidence="1 2">DSM 43826</strain>
    </source>
</reference>
<proteinExistence type="predicted"/>